<dbReference type="InterPro" id="IPR019489">
    <property type="entry name" value="Clp_ATPase_C"/>
</dbReference>
<name>A0A3B1BXH8_9ZZZZ</name>
<keyword evidence="2 5" id="KW-0067">ATP-binding</keyword>
<dbReference type="PANTHER" id="PTHR48102:SF7">
    <property type="entry name" value="ATP-DEPENDENT CLP PROTEASE ATP-BINDING SUBUNIT CLPX-LIKE, MITOCHONDRIAL"/>
    <property type="match status" value="1"/>
</dbReference>
<dbReference type="GO" id="GO:0051603">
    <property type="term" value="P:proteolysis involved in protein catabolic process"/>
    <property type="evidence" value="ECO:0007669"/>
    <property type="project" value="TreeGrafter"/>
</dbReference>
<dbReference type="GO" id="GO:0008233">
    <property type="term" value="F:peptidase activity"/>
    <property type="evidence" value="ECO:0007669"/>
    <property type="project" value="UniProtKB-KW"/>
</dbReference>
<sequence>MRIDPSHVEIPADEIDKLVETYGCTQEEAVRAYLSATESSDTAFNDTLGSILGSPEKGDIPTAQIHTPAEIRAHLDKYVIGQADYKKRLSIAAAYHFAIVHAISSGAAADIKVKRFRKKNTIISGPSGSGKTYCVEILGDMLEVPTLIVDATDYTEAGYVGKSADDMIRELISLAPGGSKQEKADFVEANGGFIFIDEMDKKAKDGKVIGHDISREGFQRAVLKLIERKQISVEDPMSPASQIQDIINQQRGMAPGQKKRSGNVSTENILFILGGSFQRTDESLEQIVKKRIERGEGKEREDGSFTITGFVAGNDKKEDKPQNYYKEANEDDYIRFGIIPELVGRAPVRTYVNALSKNDLIRIMKETEDSILEQYIFEFSLFGIDLKFNDDALMWIAEKAENRKTGARALISVFENVLTDLQFELPSTNFKEIEITKEICEAPRDAMLKMMARSPFVDFIEKFKRDQGIDLSLSEKVEKKIEKFAKDQGIPISAAIEKVLTGASALNYMDWKGIFEVTEEVVDNPKYFDQLFVKWKKKHFGSEGSALP</sequence>
<evidence type="ECO:0000259" key="4">
    <source>
        <dbReference type="SMART" id="SM01086"/>
    </source>
</evidence>
<dbReference type="GO" id="GO:0016887">
    <property type="term" value="F:ATP hydrolysis activity"/>
    <property type="evidence" value="ECO:0007669"/>
    <property type="project" value="InterPro"/>
</dbReference>
<dbReference type="Gene3D" id="1.10.8.60">
    <property type="match status" value="1"/>
</dbReference>
<evidence type="ECO:0000256" key="2">
    <source>
        <dbReference type="ARBA" id="ARBA00022840"/>
    </source>
</evidence>
<organism evidence="5">
    <name type="scientific">hydrothermal vent metagenome</name>
    <dbReference type="NCBI Taxonomy" id="652676"/>
    <lineage>
        <taxon>unclassified sequences</taxon>
        <taxon>metagenomes</taxon>
        <taxon>ecological metagenomes</taxon>
    </lineage>
</organism>
<gene>
    <name evidence="5" type="ORF">MNBD_NITROSPINAE02-1875</name>
</gene>
<feature type="domain" description="Clp ATPase C-terminal" evidence="4">
    <location>
        <begin position="355"/>
        <end position="440"/>
    </location>
</feature>
<keyword evidence="5" id="KW-0645">Protease</keyword>
<dbReference type="Gene3D" id="3.40.50.300">
    <property type="entry name" value="P-loop containing nucleotide triphosphate hydrolases"/>
    <property type="match status" value="1"/>
</dbReference>
<reference evidence="5" key="1">
    <citation type="submission" date="2018-06" db="EMBL/GenBank/DDBJ databases">
        <authorList>
            <person name="Zhirakovskaya E."/>
        </authorList>
    </citation>
    <scope>NUCLEOTIDE SEQUENCE</scope>
</reference>
<dbReference type="PANTHER" id="PTHR48102">
    <property type="entry name" value="ATP-DEPENDENT CLP PROTEASE ATP-BINDING SUBUNIT CLPX-LIKE, MITOCHONDRIAL-RELATED"/>
    <property type="match status" value="1"/>
</dbReference>
<dbReference type="SUPFAM" id="SSF52540">
    <property type="entry name" value="P-loop containing nucleoside triphosphate hydrolases"/>
    <property type="match status" value="1"/>
</dbReference>
<keyword evidence="5" id="KW-0378">Hydrolase</keyword>
<dbReference type="SMART" id="SM01086">
    <property type="entry name" value="ClpB_D2-small"/>
    <property type="match status" value="1"/>
</dbReference>
<dbReference type="InterPro" id="IPR003593">
    <property type="entry name" value="AAA+_ATPase"/>
</dbReference>
<dbReference type="EMBL" id="UOGE01000078">
    <property type="protein sequence ID" value="VAX22639.1"/>
    <property type="molecule type" value="Genomic_DNA"/>
</dbReference>
<dbReference type="InterPro" id="IPR050052">
    <property type="entry name" value="ATP-dep_Clp_protease_ClpX"/>
</dbReference>
<protein>
    <submittedName>
        <fullName evidence="5">ATP-dependent Clp protease ATP-binding subunit ClpX</fullName>
    </submittedName>
</protein>
<evidence type="ECO:0000259" key="3">
    <source>
        <dbReference type="SMART" id="SM00382"/>
    </source>
</evidence>
<evidence type="ECO:0000256" key="1">
    <source>
        <dbReference type="ARBA" id="ARBA00022741"/>
    </source>
</evidence>
<dbReference type="InterPro" id="IPR027417">
    <property type="entry name" value="P-loop_NTPase"/>
</dbReference>
<dbReference type="AlphaFoldDB" id="A0A3B1BXH8"/>
<dbReference type="Pfam" id="PF10431">
    <property type="entry name" value="ClpB_D2-small"/>
    <property type="match status" value="1"/>
</dbReference>
<accession>A0A3B1BXH8</accession>
<dbReference type="GO" id="GO:0005524">
    <property type="term" value="F:ATP binding"/>
    <property type="evidence" value="ECO:0007669"/>
    <property type="project" value="UniProtKB-KW"/>
</dbReference>
<evidence type="ECO:0000313" key="5">
    <source>
        <dbReference type="EMBL" id="VAX22639.1"/>
    </source>
</evidence>
<keyword evidence="1" id="KW-0547">Nucleotide-binding</keyword>
<feature type="domain" description="AAA+ ATPase" evidence="3">
    <location>
        <begin position="117"/>
        <end position="345"/>
    </location>
</feature>
<dbReference type="Pfam" id="PF07724">
    <property type="entry name" value="AAA_2"/>
    <property type="match status" value="1"/>
</dbReference>
<dbReference type="SMART" id="SM00382">
    <property type="entry name" value="AAA"/>
    <property type="match status" value="1"/>
</dbReference>
<dbReference type="InterPro" id="IPR003959">
    <property type="entry name" value="ATPase_AAA_core"/>
</dbReference>
<proteinExistence type="predicted"/>